<dbReference type="Pfam" id="PF02949">
    <property type="entry name" value="7tm_6"/>
    <property type="match status" value="2"/>
</dbReference>
<keyword evidence="6 11" id="KW-1133">Transmembrane helix</keyword>
<keyword evidence="2" id="KW-1003">Cell membrane</keyword>
<evidence type="ECO:0000256" key="9">
    <source>
        <dbReference type="ARBA" id="ARBA00023224"/>
    </source>
</evidence>
<dbReference type="InterPro" id="IPR004117">
    <property type="entry name" value="7tm6_olfct_rcpt"/>
</dbReference>
<evidence type="ECO:0000313" key="12">
    <source>
        <dbReference type="EnsemblMetazoa" id="GPPI026824-PA"/>
    </source>
</evidence>
<keyword evidence="9" id="KW-0807">Transducer</keyword>
<dbReference type="GO" id="GO:0007165">
    <property type="term" value="P:signal transduction"/>
    <property type="evidence" value="ECO:0007669"/>
    <property type="project" value="UniProtKB-KW"/>
</dbReference>
<keyword evidence="8" id="KW-0675">Receptor</keyword>
<feature type="transmembrane region" description="Helical" evidence="11">
    <location>
        <begin position="79"/>
        <end position="97"/>
    </location>
</feature>
<evidence type="ECO:0000256" key="5">
    <source>
        <dbReference type="ARBA" id="ARBA00022725"/>
    </source>
</evidence>
<keyword evidence="13" id="KW-1185">Reference proteome</keyword>
<name>A0A1B0BDS3_9MUSC</name>
<evidence type="ECO:0000256" key="2">
    <source>
        <dbReference type="ARBA" id="ARBA00022475"/>
    </source>
</evidence>
<evidence type="ECO:0000256" key="11">
    <source>
        <dbReference type="SAM" id="Phobius"/>
    </source>
</evidence>
<dbReference type="GO" id="GO:0004984">
    <property type="term" value="F:olfactory receptor activity"/>
    <property type="evidence" value="ECO:0007669"/>
    <property type="project" value="InterPro"/>
</dbReference>
<dbReference type="EMBL" id="JXJN01012638">
    <property type="status" value="NOT_ANNOTATED_CDS"/>
    <property type="molecule type" value="Genomic_DNA"/>
</dbReference>
<evidence type="ECO:0000256" key="3">
    <source>
        <dbReference type="ARBA" id="ARBA00022606"/>
    </source>
</evidence>
<dbReference type="EnsemblMetazoa" id="GPPI026824-RA">
    <property type="protein sequence ID" value="GPPI026824-PA"/>
    <property type="gene ID" value="GPPI026824"/>
</dbReference>
<evidence type="ECO:0000256" key="7">
    <source>
        <dbReference type="ARBA" id="ARBA00023136"/>
    </source>
</evidence>
<evidence type="ECO:0000256" key="10">
    <source>
        <dbReference type="ARBA" id="ARBA00038679"/>
    </source>
</evidence>
<evidence type="ECO:0008006" key="14">
    <source>
        <dbReference type="Google" id="ProtNLM"/>
    </source>
</evidence>
<evidence type="ECO:0000256" key="1">
    <source>
        <dbReference type="ARBA" id="ARBA00004651"/>
    </source>
</evidence>
<dbReference type="VEuPathDB" id="VectorBase:GPPI026824"/>
<dbReference type="PANTHER" id="PTHR21137">
    <property type="entry name" value="ODORANT RECEPTOR"/>
    <property type="match status" value="1"/>
</dbReference>
<protein>
    <recommendedName>
        <fullName evidence="14">Odorant receptor</fullName>
    </recommendedName>
</protein>
<dbReference type="PANTHER" id="PTHR21137:SF44">
    <property type="entry name" value="ODORANT RECEPTOR 13A-RELATED"/>
    <property type="match status" value="1"/>
</dbReference>
<proteinExistence type="predicted"/>
<keyword evidence="5" id="KW-0552">Olfaction</keyword>
<evidence type="ECO:0000256" key="8">
    <source>
        <dbReference type="ARBA" id="ARBA00023170"/>
    </source>
</evidence>
<evidence type="ECO:0000313" key="13">
    <source>
        <dbReference type="Proteomes" id="UP000092460"/>
    </source>
</evidence>
<evidence type="ECO:0000256" key="4">
    <source>
        <dbReference type="ARBA" id="ARBA00022692"/>
    </source>
</evidence>
<keyword evidence="3" id="KW-0716">Sensory transduction</keyword>
<dbReference type="EMBL" id="JXJN01012637">
    <property type="status" value="NOT_ANNOTATED_CDS"/>
    <property type="molecule type" value="Genomic_DNA"/>
</dbReference>
<accession>A0A1B0BDS3</accession>
<comment type="subunit">
    <text evidence="10">Interacts with Orco. Complexes exist early in the endomembrane system in olfactory sensory neurons (OSNs), coupling these complexes to the conserved ciliary trafficking pathway.</text>
</comment>
<feature type="transmembrane region" description="Helical" evidence="11">
    <location>
        <begin position="45"/>
        <end position="67"/>
    </location>
</feature>
<feature type="transmembrane region" description="Helical" evidence="11">
    <location>
        <begin position="199"/>
        <end position="223"/>
    </location>
</feature>
<reference evidence="12" key="2">
    <citation type="submission" date="2020-05" db="UniProtKB">
        <authorList>
            <consortium name="EnsemblMetazoa"/>
        </authorList>
    </citation>
    <scope>IDENTIFICATION</scope>
    <source>
        <strain evidence="12">IAEA</strain>
    </source>
</reference>
<dbReference type="STRING" id="67801.A0A1B0BDS3"/>
<keyword evidence="4 11" id="KW-0812">Transmembrane</keyword>
<evidence type="ECO:0000256" key="6">
    <source>
        <dbReference type="ARBA" id="ARBA00022989"/>
    </source>
</evidence>
<dbReference type="GO" id="GO:0005549">
    <property type="term" value="F:odorant binding"/>
    <property type="evidence" value="ECO:0007669"/>
    <property type="project" value="InterPro"/>
</dbReference>
<organism evidence="12 13">
    <name type="scientific">Glossina palpalis gambiensis</name>
    <dbReference type="NCBI Taxonomy" id="67801"/>
    <lineage>
        <taxon>Eukaryota</taxon>
        <taxon>Metazoa</taxon>
        <taxon>Ecdysozoa</taxon>
        <taxon>Arthropoda</taxon>
        <taxon>Hexapoda</taxon>
        <taxon>Insecta</taxon>
        <taxon>Pterygota</taxon>
        <taxon>Neoptera</taxon>
        <taxon>Endopterygota</taxon>
        <taxon>Diptera</taxon>
        <taxon>Brachycera</taxon>
        <taxon>Muscomorpha</taxon>
        <taxon>Hippoboscoidea</taxon>
        <taxon>Glossinidae</taxon>
        <taxon>Glossina</taxon>
    </lineage>
</organism>
<dbReference type="Proteomes" id="UP000092460">
    <property type="component" value="Unassembled WGS sequence"/>
</dbReference>
<reference evidence="13" key="1">
    <citation type="submission" date="2015-01" db="EMBL/GenBank/DDBJ databases">
        <authorList>
            <person name="Aksoy S."/>
            <person name="Warren W."/>
            <person name="Wilson R.K."/>
        </authorList>
    </citation>
    <scope>NUCLEOTIDE SEQUENCE [LARGE SCALE GENOMIC DNA]</scope>
    <source>
        <strain evidence="13">IAEA</strain>
    </source>
</reference>
<sequence length="315" mass="36342">MVRNSGAKPMVVLDFFKIPFRLFQAYGVGLYRTSSKERLSLQESIAFTISMIQIGVYSILVPMFFIKTTPQTPAEFSDAAVTLIVFFTAVVRFVCIFSNTKRVKILVDVLQKYFPQNMEEQKSFEVETNYKELIRVTKALSICLSVGVILFNVAPLFNFMMTSYTTDDEVKFDYKLPYPVWYPFKVNTPGIVVDVTNEIFNVSVFISFFSLVALLCSIGMNMLGEFQLYDIIRQSLLLVSSLCELYYVCKYADDMKTSSLDMRDALAEHPWYNGSIYYQRMLLFTMARAQRPARLMAYKFFDVSMESFQSGNMKE</sequence>
<comment type="subcellular location">
    <subcellularLocation>
        <location evidence="1">Cell membrane</location>
        <topology evidence="1">Multi-pass membrane protein</topology>
    </subcellularLocation>
</comment>
<keyword evidence="7 11" id="KW-0472">Membrane</keyword>
<dbReference type="GO" id="GO:0005886">
    <property type="term" value="C:plasma membrane"/>
    <property type="evidence" value="ECO:0007669"/>
    <property type="project" value="UniProtKB-SubCell"/>
</dbReference>
<feature type="transmembrane region" description="Helical" evidence="11">
    <location>
        <begin position="139"/>
        <end position="161"/>
    </location>
</feature>
<dbReference type="AlphaFoldDB" id="A0A1B0BDS3"/>